<feature type="region of interest" description="Disordered" evidence="1">
    <location>
        <begin position="1"/>
        <end position="78"/>
    </location>
</feature>
<gene>
    <name evidence="2" type="ORF">NDU88_006992</name>
</gene>
<accession>A0AAV7U1Q0</accession>
<evidence type="ECO:0000313" key="2">
    <source>
        <dbReference type="EMBL" id="KAJ1181793.1"/>
    </source>
</evidence>
<keyword evidence="3" id="KW-1185">Reference proteome</keyword>
<name>A0AAV7U1Q0_PLEWA</name>
<comment type="caution">
    <text evidence="2">The sequence shown here is derived from an EMBL/GenBank/DDBJ whole genome shotgun (WGS) entry which is preliminary data.</text>
</comment>
<dbReference type="EMBL" id="JANPWB010000006">
    <property type="protein sequence ID" value="KAJ1181793.1"/>
    <property type="molecule type" value="Genomic_DNA"/>
</dbReference>
<protein>
    <submittedName>
        <fullName evidence="2">Uncharacterized protein</fullName>
    </submittedName>
</protein>
<evidence type="ECO:0000313" key="3">
    <source>
        <dbReference type="Proteomes" id="UP001066276"/>
    </source>
</evidence>
<feature type="compositionally biased region" description="Low complexity" evidence="1">
    <location>
        <begin position="41"/>
        <end position="58"/>
    </location>
</feature>
<sequence>MNPHRGHQQFMVHRRCRSNSKTDHRQMFKEAPYAAEDRLYNQSSGRNDNDQSNSSSTSKGVPKIRTMRSRHSGVDGSGSIALCCWKETTTANQKK</sequence>
<reference evidence="2" key="1">
    <citation type="journal article" date="2022" name="bioRxiv">
        <title>Sequencing and chromosome-scale assembly of the giantPleurodeles waltlgenome.</title>
        <authorList>
            <person name="Brown T."/>
            <person name="Elewa A."/>
            <person name="Iarovenko S."/>
            <person name="Subramanian E."/>
            <person name="Araus A.J."/>
            <person name="Petzold A."/>
            <person name="Susuki M."/>
            <person name="Suzuki K.-i.T."/>
            <person name="Hayashi T."/>
            <person name="Toyoda A."/>
            <person name="Oliveira C."/>
            <person name="Osipova E."/>
            <person name="Leigh N.D."/>
            <person name="Simon A."/>
            <person name="Yun M.H."/>
        </authorList>
    </citation>
    <scope>NUCLEOTIDE SEQUENCE</scope>
    <source>
        <strain evidence="2">20211129_DDA</strain>
        <tissue evidence="2">Liver</tissue>
    </source>
</reference>
<evidence type="ECO:0000256" key="1">
    <source>
        <dbReference type="SAM" id="MobiDB-lite"/>
    </source>
</evidence>
<feature type="compositionally biased region" description="Basic residues" evidence="1">
    <location>
        <begin position="1"/>
        <end position="18"/>
    </location>
</feature>
<dbReference type="AlphaFoldDB" id="A0AAV7U1Q0"/>
<proteinExistence type="predicted"/>
<dbReference type="Proteomes" id="UP001066276">
    <property type="component" value="Chromosome 3_2"/>
</dbReference>
<organism evidence="2 3">
    <name type="scientific">Pleurodeles waltl</name>
    <name type="common">Iberian ribbed newt</name>
    <dbReference type="NCBI Taxonomy" id="8319"/>
    <lineage>
        <taxon>Eukaryota</taxon>
        <taxon>Metazoa</taxon>
        <taxon>Chordata</taxon>
        <taxon>Craniata</taxon>
        <taxon>Vertebrata</taxon>
        <taxon>Euteleostomi</taxon>
        <taxon>Amphibia</taxon>
        <taxon>Batrachia</taxon>
        <taxon>Caudata</taxon>
        <taxon>Salamandroidea</taxon>
        <taxon>Salamandridae</taxon>
        <taxon>Pleurodelinae</taxon>
        <taxon>Pleurodeles</taxon>
    </lineage>
</organism>